<dbReference type="Pfam" id="PF00482">
    <property type="entry name" value="T2SSF"/>
    <property type="match status" value="1"/>
</dbReference>
<dbReference type="AlphaFoldDB" id="A0A1H6BEK8"/>
<evidence type="ECO:0000256" key="2">
    <source>
        <dbReference type="ARBA" id="ARBA00022475"/>
    </source>
</evidence>
<keyword evidence="2" id="KW-1003">Cell membrane</keyword>
<feature type="transmembrane region" description="Helical" evidence="6">
    <location>
        <begin position="12"/>
        <end position="33"/>
    </location>
</feature>
<accession>A0A1H6BEK8</accession>
<dbReference type="InterPro" id="IPR042094">
    <property type="entry name" value="T2SS_GspF_sf"/>
</dbReference>
<dbReference type="Gene3D" id="1.20.81.30">
    <property type="entry name" value="Type II secretion system (T2SS), domain F"/>
    <property type="match status" value="1"/>
</dbReference>
<dbReference type="GO" id="GO:0005886">
    <property type="term" value="C:plasma membrane"/>
    <property type="evidence" value="ECO:0007669"/>
    <property type="project" value="UniProtKB-SubCell"/>
</dbReference>
<proteinExistence type="predicted"/>
<dbReference type="PANTHER" id="PTHR35007">
    <property type="entry name" value="INTEGRAL MEMBRANE PROTEIN-RELATED"/>
    <property type="match status" value="1"/>
</dbReference>
<evidence type="ECO:0000256" key="3">
    <source>
        <dbReference type="ARBA" id="ARBA00022692"/>
    </source>
</evidence>
<name>A0A1H6BEK8_9RHOB</name>
<evidence type="ECO:0000256" key="5">
    <source>
        <dbReference type="ARBA" id="ARBA00023136"/>
    </source>
</evidence>
<evidence type="ECO:0000256" key="1">
    <source>
        <dbReference type="ARBA" id="ARBA00004651"/>
    </source>
</evidence>
<evidence type="ECO:0000313" key="9">
    <source>
        <dbReference type="Proteomes" id="UP000236752"/>
    </source>
</evidence>
<keyword evidence="9" id="KW-1185">Reference proteome</keyword>
<dbReference type="PANTHER" id="PTHR35007:SF1">
    <property type="entry name" value="PILUS ASSEMBLY PROTEIN"/>
    <property type="match status" value="1"/>
</dbReference>
<dbReference type="EMBL" id="FNUZ01000007">
    <property type="protein sequence ID" value="SEG59004.1"/>
    <property type="molecule type" value="Genomic_DNA"/>
</dbReference>
<gene>
    <name evidence="8" type="ORF">SAMN04488045_3485</name>
</gene>
<evidence type="ECO:0000256" key="4">
    <source>
        <dbReference type="ARBA" id="ARBA00022989"/>
    </source>
</evidence>
<protein>
    <submittedName>
        <fullName evidence="8">Tight adherence protein B</fullName>
    </submittedName>
</protein>
<feature type="transmembrane region" description="Helical" evidence="6">
    <location>
        <begin position="296"/>
        <end position="315"/>
    </location>
</feature>
<keyword evidence="4 6" id="KW-1133">Transmembrane helix</keyword>
<feature type="domain" description="Type II secretion system protein GspF" evidence="7">
    <location>
        <begin position="156"/>
        <end position="279"/>
    </location>
</feature>
<dbReference type="InterPro" id="IPR018076">
    <property type="entry name" value="T2SS_GspF_dom"/>
</dbReference>
<comment type="subcellular location">
    <subcellularLocation>
        <location evidence="1">Cell membrane</location>
        <topology evidence="1">Multi-pass membrane protein</topology>
    </subcellularLocation>
</comment>
<reference evidence="8 9" key="1">
    <citation type="submission" date="2016-10" db="EMBL/GenBank/DDBJ databases">
        <authorList>
            <person name="de Groot N.N."/>
        </authorList>
    </citation>
    <scope>NUCLEOTIDE SEQUENCE [LARGE SCALE GENOMIC DNA]</scope>
    <source>
        <strain evidence="8 9">DSM 26915</strain>
    </source>
</reference>
<evidence type="ECO:0000256" key="6">
    <source>
        <dbReference type="SAM" id="Phobius"/>
    </source>
</evidence>
<evidence type="ECO:0000259" key="7">
    <source>
        <dbReference type="Pfam" id="PF00482"/>
    </source>
</evidence>
<keyword evidence="3 6" id="KW-0812">Transmembrane</keyword>
<sequence length="323" mass="35131">MELAVDTRMMGYVVYIGVALGVFLALSGLAQMLGRRENFDEVRNRRIKMLSDGKSTSELLALLKPKKANGILPNLPFSGDLPSLLVQAGLTMSPTRFLIICGALAAAGLAAGLRFFDPLPALALTLTVGWILPVTVLRQRRSKRTEALTNQLPDALDIMARGLKVGHPLSTSIKGVAEQMPDPIGSEFGIVFDSISYGDDLVDSFSEFAERVDIEDVHYLSASIGIQYGTGGDLARVIAVLAKVIRNRIAMRRKIHAISSEGRLTAWFLSGLPVAIFVITSISSPDYYGGVSEDPLFIPMMSGIVLFTVLNFLVLRKMTNFRI</sequence>
<feature type="transmembrane region" description="Helical" evidence="6">
    <location>
        <begin position="264"/>
        <end position="284"/>
    </location>
</feature>
<dbReference type="Proteomes" id="UP000236752">
    <property type="component" value="Unassembled WGS sequence"/>
</dbReference>
<keyword evidence="5 6" id="KW-0472">Membrane</keyword>
<dbReference type="RefSeq" id="WP_103911631.1">
    <property type="nucleotide sequence ID" value="NZ_FNUZ01000007.1"/>
</dbReference>
<feature type="transmembrane region" description="Helical" evidence="6">
    <location>
        <begin position="97"/>
        <end position="113"/>
    </location>
</feature>
<dbReference type="OrthoDB" id="9803381at2"/>
<evidence type="ECO:0000313" key="8">
    <source>
        <dbReference type="EMBL" id="SEG59004.1"/>
    </source>
</evidence>
<organism evidence="8 9">
    <name type="scientific">Thalassococcus halodurans</name>
    <dbReference type="NCBI Taxonomy" id="373675"/>
    <lineage>
        <taxon>Bacteria</taxon>
        <taxon>Pseudomonadati</taxon>
        <taxon>Pseudomonadota</taxon>
        <taxon>Alphaproteobacteria</taxon>
        <taxon>Rhodobacterales</taxon>
        <taxon>Roseobacteraceae</taxon>
        <taxon>Thalassococcus</taxon>
    </lineage>
</organism>
<feature type="transmembrane region" description="Helical" evidence="6">
    <location>
        <begin position="119"/>
        <end position="137"/>
    </location>
</feature>